<dbReference type="EMBL" id="WJQU01000003">
    <property type="protein sequence ID" value="KAJ6640028.1"/>
    <property type="molecule type" value="Genomic_DNA"/>
</dbReference>
<gene>
    <name evidence="1" type="ORF">Bhyg_12777</name>
</gene>
<evidence type="ECO:0000313" key="1">
    <source>
        <dbReference type="EMBL" id="KAJ6640028.1"/>
    </source>
</evidence>
<comment type="caution">
    <text evidence="1">The sequence shown here is derived from an EMBL/GenBank/DDBJ whole genome shotgun (WGS) entry which is preliminary data.</text>
</comment>
<reference evidence="1" key="1">
    <citation type="submission" date="2022-07" db="EMBL/GenBank/DDBJ databases">
        <authorList>
            <person name="Trinca V."/>
            <person name="Uliana J.V.C."/>
            <person name="Torres T.T."/>
            <person name="Ward R.J."/>
            <person name="Monesi N."/>
        </authorList>
    </citation>
    <scope>NUCLEOTIDE SEQUENCE</scope>
    <source>
        <strain evidence="1">HSMRA1968</strain>
        <tissue evidence="1">Whole embryos</tissue>
    </source>
</reference>
<organism evidence="1 2">
    <name type="scientific">Pseudolycoriella hygida</name>
    <dbReference type="NCBI Taxonomy" id="35572"/>
    <lineage>
        <taxon>Eukaryota</taxon>
        <taxon>Metazoa</taxon>
        <taxon>Ecdysozoa</taxon>
        <taxon>Arthropoda</taxon>
        <taxon>Hexapoda</taxon>
        <taxon>Insecta</taxon>
        <taxon>Pterygota</taxon>
        <taxon>Neoptera</taxon>
        <taxon>Endopterygota</taxon>
        <taxon>Diptera</taxon>
        <taxon>Nematocera</taxon>
        <taxon>Sciaroidea</taxon>
        <taxon>Sciaridae</taxon>
        <taxon>Pseudolycoriella</taxon>
    </lineage>
</organism>
<dbReference type="Proteomes" id="UP001151699">
    <property type="component" value="Chromosome X"/>
</dbReference>
<name>A0A9Q0MY60_9DIPT</name>
<proteinExistence type="predicted"/>
<protein>
    <submittedName>
        <fullName evidence="1">Uncharacterized protein</fullName>
    </submittedName>
</protein>
<keyword evidence="2" id="KW-1185">Reference proteome</keyword>
<dbReference type="AlphaFoldDB" id="A0A9Q0MY60"/>
<sequence>MKTFPLQRCTLETVRWH</sequence>
<evidence type="ECO:0000313" key="2">
    <source>
        <dbReference type="Proteomes" id="UP001151699"/>
    </source>
</evidence>
<accession>A0A9Q0MY60</accession>